<gene>
    <name evidence="7" type="ORF">CO173_01050</name>
</gene>
<dbReference type="GO" id="GO:0033013">
    <property type="term" value="P:tetrapyrrole metabolic process"/>
    <property type="evidence" value="ECO:0007669"/>
    <property type="project" value="UniProtKB-ARBA"/>
</dbReference>
<accession>A0A2M7XGD9</accession>
<feature type="transmembrane region" description="Helical" evidence="6">
    <location>
        <begin position="132"/>
        <end position="153"/>
    </location>
</feature>
<evidence type="ECO:0000313" key="8">
    <source>
        <dbReference type="Proteomes" id="UP000231263"/>
    </source>
</evidence>
<dbReference type="PIRSF" id="PIRSF005859">
    <property type="entry name" value="PBR"/>
    <property type="match status" value="1"/>
</dbReference>
<dbReference type="Gene3D" id="1.20.1260.100">
    <property type="entry name" value="TspO/MBR protein"/>
    <property type="match status" value="1"/>
</dbReference>
<reference evidence="8" key="1">
    <citation type="submission" date="2017-09" db="EMBL/GenBank/DDBJ databases">
        <title>Depth-based differentiation of microbial function through sediment-hosted aquifers and enrichment of novel symbionts in the deep terrestrial subsurface.</title>
        <authorList>
            <person name="Probst A.J."/>
            <person name="Ladd B."/>
            <person name="Jarett J.K."/>
            <person name="Geller-Mcgrath D.E."/>
            <person name="Sieber C.M.K."/>
            <person name="Emerson J.B."/>
            <person name="Anantharaman K."/>
            <person name="Thomas B.C."/>
            <person name="Malmstrom R."/>
            <person name="Stieglmeier M."/>
            <person name="Klingl A."/>
            <person name="Woyke T."/>
            <person name="Ryan C.M."/>
            <person name="Banfield J.F."/>
        </authorList>
    </citation>
    <scope>NUCLEOTIDE SEQUENCE [LARGE SCALE GENOMIC DNA]</scope>
</reference>
<dbReference type="InterPro" id="IPR004307">
    <property type="entry name" value="TspO_MBR"/>
</dbReference>
<organism evidence="7 8">
    <name type="scientific">Candidatus Uhrbacteria bacterium CG_4_9_14_3_um_filter_41_35</name>
    <dbReference type="NCBI Taxonomy" id="1975034"/>
    <lineage>
        <taxon>Bacteria</taxon>
        <taxon>Candidatus Uhriibacteriota</taxon>
    </lineage>
</organism>
<evidence type="ECO:0000256" key="1">
    <source>
        <dbReference type="ARBA" id="ARBA00004141"/>
    </source>
</evidence>
<name>A0A2M7XGD9_9BACT</name>
<evidence type="ECO:0000256" key="6">
    <source>
        <dbReference type="SAM" id="Phobius"/>
    </source>
</evidence>
<dbReference type="GO" id="GO:0016020">
    <property type="term" value="C:membrane"/>
    <property type="evidence" value="ECO:0007669"/>
    <property type="project" value="UniProtKB-SubCell"/>
</dbReference>
<protein>
    <recommendedName>
        <fullName evidence="9">TspO protein</fullName>
    </recommendedName>
</protein>
<dbReference type="FunFam" id="1.20.1260.100:FF:000001">
    <property type="entry name" value="translocator protein 2"/>
    <property type="match status" value="1"/>
</dbReference>
<feature type="transmembrane region" description="Helical" evidence="6">
    <location>
        <begin position="106"/>
        <end position="125"/>
    </location>
</feature>
<proteinExistence type="inferred from homology"/>
<feature type="transmembrane region" description="Helical" evidence="6">
    <location>
        <begin position="78"/>
        <end position="100"/>
    </location>
</feature>
<evidence type="ECO:0008006" key="9">
    <source>
        <dbReference type="Google" id="ProtNLM"/>
    </source>
</evidence>
<keyword evidence="4 6" id="KW-1133">Transmembrane helix</keyword>
<dbReference type="AlphaFoldDB" id="A0A2M7XGD9"/>
<evidence type="ECO:0000256" key="5">
    <source>
        <dbReference type="ARBA" id="ARBA00023136"/>
    </source>
</evidence>
<dbReference type="Proteomes" id="UP000231263">
    <property type="component" value="Unassembled WGS sequence"/>
</dbReference>
<evidence type="ECO:0000256" key="3">
    <source>
        <dbReference type="ARBA" id="ARBA00022692"/>
    </source>
</evidence>
<keyword evidence="3 6" id="KW-0812">Transmembrane</keyword>
<comment type="caution">
    <text evidence="7">The sequence shown here is derived from an EMBL/GenBank/DDBJ whole genome shotgun (WGS) entry which is preliminary data.</text>
</comment>
<dbReference type="EMBL" id="PFWT01000007">
    <property type="protein sequence ID" value="PJA46796.1"/>
    <property type="molecule type" value="Genomic_DNA"/>
</dbReference>
<evidence type="ECO:0000256" key="4">
    <source>
        <dbReference type="ARBA" id="ARBA00022989"/>
    </source>
</evidence>
<sequence>MKFFKISDIYIICGVVAVSLFGGVVTGSSMIWYDSLTLPSFTPDGSIIGTVWTLIFILSAISLSRVSRKVKSASDRQFIYLAFVVNGLFNVLWSVMFFGLHLLGPAIFEAGFLGLSVALIIGLLYKHDKIAAGLLVPYVSWVSFATFLTYSVWVLNN</sequence>
<dbReference type="Pfam" id="PF03073">
    <property type="entry name" value="TspO_MBR"/>
    <property type="match status" value="1"/>
</dbReference>
<comment type="similarity">
    <text evidence="2">Belongs to the TspO/BZRP family.</text>
</comment>
<dbReference type="PANTHER" id="PTHR10057">
    <property type="entry name" value="PERIPHERAL-TYPE BENZODIAZEPINE RECEPTOR"/>
    <property type="match status" value="1"/>
</dbReference>
<dbReference type="InterPro" id="IPR038330">
    <property type="entry name" value="TspO/MBR-related_sf"/>
</dbReference>
<feature type="transmembrane region" description="Helical" evidence="6">
    <location>
        <begin position="9"/>
        <end position="33"/>
    </location>
</feature>
<feature type="transmembrane region" description="Helical" evidence="6">
    <location>
        <begin position="45"/>
        <end position="66"/>
    </location>
</feature>
<dbReference type="CDD" id="cd15904">
    <property type="entry name" value="TSPO_MBR"/>
    <property type="match status" value="1"/>
</dbReference>
<evidence type="ECO:0000313" key="7">
    <source>
        <dbReference type="EMBL" id="PJA46796.1"/>
    </source>
</evidence>
<evidence type="ECO:0000256" key="2">
    <source>
        <dbReference type="ARBA" id="ARBA00007524"/>
    </source>
</evidence>
<comment type="subcellular location">
    <subcellularLocation>
        <location evidence="1">Membrane</location>
        <topology evidence="1">Multi-pass membrane protein</topology>
    </subcellularLocation>
</comment>
<keyword evidence="5 6" id="KW-0472">Membrane</keyword>
<dbReference type="PANTHER" id="PTHR10057:SF0">
    <property type="entry name" value="TRANSLOCATOR PROTEIN"/>
    <property type="match status" value="1"/>
</dbReference>